<dbReference type="Pfam" id="PF08242">
    <property type="entry name" value="Methyltransf_12"/>
    <property type="match status" value="1"/>
</dbReference>
<protein>
    <recommendedName>
        <fullName evidence="1">Methyltransferase type 12 domain-containing protein</fullName>
    </recommendedName>
</protein>
<organism evidence="2">
    <name type="scientific">hydrothermal vent metagenome</name>
    <dbReference type="NCBI Taxonomy" id="652676"/>
    <lineage>
        <taxon>unclassified sequences</taxon>
        <taxon>metagenomes</taxon>
        <taxon>ecological metagenomes</taxon>
    </lineage>
</organism>
<accession>A0A3B1AK62</accession>
<reference evidence="2" key="1">
    <citation type="submission" date="2018-06" db="EMBL/GenBank/DDBJ databases">
        <authorList>
            <person name="Zhirakovskaya E."/>
        </authorList>
    </citation>
    <scope>NUCLEOTIDE SEQUENCE</scope>
</reference>
<dbReference type="AlphaFoldDB" id="A0A3B1AK62"/>
<proteinExistence type="predicted"/>
<dbReference type="EMBL" id="UOFS01000040">
    <property type="protein sequence ID" value="VAW99787.1"/>
    <property type="molecule type" value="Genomic_DNA"/>
</dbReference>
<dbReference type="InterPro" id="IPR029063">
    <property type="entry name" value="SAM-dependent_MTases_sf"/>
</dbReference>
<dbReference type="PANTHER" id="PTHR12843:SF5">
    <property type="entry name" value="EEF1A LYSINE METHYLTRANSFERASE 2"/>
    <property type="match status" value="1"/>
</dbReference>
<dbReference type="CDD" id="cd02440">
    <property type="entry name" value="AdoMet_MTases"/>
    <property type="match status" value="1"/>
</dbReference>
<evidence type="ECO:0000313" key="2">
    <source>
        <dbReference type="EMBL" id="VAW99787.1"/>
    </source>
</evidence>
<sequence length="205" mass="23346">MFDKKDHWQSVYQKKSALDVSWYQRQATLSLELIHRTQITSDESIIDVGGGNSVLVDQLCQEGFTKLAVLDISGNALLSTKKRLGELAKNITWFEEDITQFYATHAYSLWHDRAVFHFLTEKSDKDSYVTALKRALRPGGHLIIAAFAIGGPEKCSGLDVVQYDSEKLTTVLGADFKLLEERNEIHTTPANKKQKFNYFRFIKIL</sequence>
<dbReference type="SUPFAM" id="SSF53335">
    <property type="entry name" value="S-adenosyl-L-methionine-dependent methyltransferases"/>
    <property type="match status" value="1"/>
</dbReference>
<dbReference type="PANTHER" id="PTHR12843">
    <property type="entry name" value="PROTEIN-LYSINE N-METHYLTRANSFERASE METTL10"/>
    <property type="match status" value="1"/>
</dbReference>
<gene>
    <name evidence="2" type="ORF">MNBD_GAMMA22-2929</name>
</gene>
<dbReference type="Gene3D" id="3.40.50.150">
    <property type="entry name" value="Vaccinia Virus protein VP39"/>
    <property type="match status" value="1"/>
</dbReference>
<name>A0A3B1AK62_9ZZZZ</name>
<dbReference type="InterPro" id="IPR013217">
    <property type="entry name" value="Methyltransf_12"/>
</dbReference>
<evidence type="ECO:0000259" key="1">
    <source>
        <dbReference type="Pfam" id="PF08242"/>
    </source>
</evidence>
<feature type="domain" description="Methyltransferase type 12" evidence="1">
    <location>
        <begin position="46"/>
        <end position="142"/>
    </location>
</feature>